<proteinExistence type="predicted"/>
<protein>
    <submittedName>
        <fullName evidence="1">Uncharacterized protein</fullName>
    </submittedName>
</protein>
<dbReference type="Proteomes" id="UP000285794">
    <property type="component" value="Unassembled WGS sequence"/>
</dbReference>
<dbReference type="EMBL" id="QQWG01000013">
    <property type="protein sequence ID" value="RRG20402.1"/>
    <property type="molecule type" value="Genomic_DNA"/>
</dbReference>
<gene>
    <name evidence="1" type="ORF">DWB61_12715</name>
</gene>
<dbReference type="AlphaFoldDB" id="A0A425XZ30"/>
<evidence type="ECO:0000313" key="2">
    <source>
        <dbReference type="Proteomes" id="UP000285794"/>
    </source>
</evidence>
<name>A0A425XZ30_9BACT</name>
<keyword evidence="2" id="KW-1185">Reference proteome</keyword>
<comment type="caution">
    <text evidence="1">The sequence shown here is derived from an EMBL/GenBank/DDBJ whole genome shotgun (WGS) entry which is preliminary data.</text>
</comment>
<reference evidence="1 2" key="1">
    <citation type="submission" date="2018-07" db="EMBL/GenBank/DDBJ databases">
        <title>Draft genome sequence of Ancylomarina sp. M1P.</title>
        <authorList>
            <person name="Yadav S."/>
            <person name="Villanueva L."/>
            <person name="Damste J.S.S."/>
        </authorList>
    </citation>
    <scope>NUCLEOTIDE SEQUENCE [LARGE SCALE GENOMIC DNA]</scope>
    <source>
        <strain evidence="1 2">M1P</strain>
    </source>
</reference>
<evidence type="ECO:0000313" key="1">
    <source>
        <dbReference type="EMBL" id="RRG20402.1"/>
    </source>
</evidence>
<sequence>MKNDYIGLIFGCPLCMKESVCPFQMFRKEKDMRIRLRMWEAMDLIGFSDKLRFHELCFEKNKL</sequence>
<accession>A0A425XZ30</accession>
<organism evidence="1 2">
    <name type="scientific">Ancylomarina euxinus</name>
    <dbReference type="NCBI Taxonomy" id="2283627"/>
    <lineage>
        <taxon>Bacteria</taxon>
        <taxon>Pseudomonadati</taxon>
        <taxon>Bacteroidota</taxon>
        <taxon>Bacteroidia</taxon>
        <taxon>Marinilabiliales</taxon>
        <taxon>Marinifilaceae</taxon>
        <taxon>Ancylomarina</taxon>
    </lineage>
</organism>